<sequence>MGKKKRKINFNQTIDIGFSSVSRKEQNHEQVKDILSQEKLAVLNQMKMQLPKAPESERLHETIDKIPDSGPFIIIIRNLDFSAGGADVCGFLHPIKPIRIDISNHSRLLKGRCLVFLSSKQDLIRAFEKNNKFLLNREVQMSIAKEAEVAEFRKILNGKSFRTENYNQFSSGSLNYDEPKGWTRRKIDPGETKTDSGITTNEMWSSLNIHEDILKAINELKFDEPTPIQQQVLPLAIRDHSDILGSAPTGSGKTLAFGIPLIMRVLEAKAKFGDPKIDFGPSSKLPKKRERQDEVSNSDVQPLKTEKKRRKIMDELAFIEELDPDSMNVVKIHDLSKKDVISPSWSDPKVSQEVPDSCVRGLVILPTRELAIQVTSHLRAIVTHVTSPSIAIESIVGGISFQKQDRILKQHKPDIIVATPGRLWEFIQAVSLN</sequence>
<evidence type="ECO:0000256" key="5">
    <source>
        <dbReference type="PROSITE-ProRule" id="PRU00552"/>
    </source>
</evidence>
<evidence type="ECO:0000313" key="10">
    <source>
        <dbReference type="EMBL" id="VDO09263.1"/>
    </source>
</evidence>
<keyword evidence="1 6" id="KW-0547">Nucleotide-binding</keyword>
<dbReference type="PROSITE" id="PS51195">
    <property type="entry name" value="Q_MOTIF"/>
    <property type="match status" value="1"/>
</dbReference>
<dbReference type="InterPro" id="IPR035979">
    <property type="entry name" value="RBD_domain_sf"/>
</dbReference>
<dbReference type="InterPro" id="IPR011545">
    <property type="entry name" value="DEAD/DEAH_box_helicase_dom"/>
</dbReference>
<dbReference type="PROSITE" id="PS51192">
    <property type="entry name" value="HELICASE_ATP_BIND_1"/>
    <property type="match status" value="1"/>
</dbReference>
<comment type="catalytic activity">
    <reaction evidence="6">
        <text>ATP + H2O = ADP + phosphate + H(+)</text>
        <dbReference type="Rhea" id="RHEA:13065"/>
        <dbReference type="ChEBI" id="CHEBI:15377"/>
        <dbReference type="ChEBI" id="CHEBI:15378"/>
        <dbReference type="ChEBI" id="CHEBI:30616"/>
        <dbReference type="ChEBI" id="CHEBI:43474"/>
        <dbReference type="ChEBI" id="CHEBI:456216"/>
        <dbReference type="EC" id="3.6.4.13"/>
    </reaction>
</comment>
<evidence type="ECO:0000256" key="3">
    <source>
        <dbReference type="ARBA" id="ARBA00022806"/>
    </source>
</evidence>
<evidence type="ECO:0000256" key="2">
    <source>
        <dbReference type="ARBA" id="ARBA00022801"/>
    </source>
</evidence>
<dbReference type="InterPro" id="IPR027417">
    <property type="entry name" value="P-loop_NTPase"/>
</dbReference>
<keyword evidence="3 6" id="KW-0347">Helicase</keyword>
<keyword evidence="4 6" id="KW-0067">ATP-binding</keyword>
<dbReference type="Gene3D" id="3.40.50.300">
    <property type="entry name" value="P-loop containing nucleotide triphosphate hydrolases"/>
    <property type="match status" value="1"/>
</dbReference>
<dbReference type="OrthoDB" id="6285488at2759"/>
<evidence type="ECO:0000256" key="1">
    <source>
        <dbReference type="ARBA" id="ARBA00022741"/>
    </source>
</evidence>
<evidence type="ECO:0000259" key="8">
    <source>
        <dbReference type="PROSITE" id="PS51192"/>
    </source>
</evidence>
<dbReference type="GO" id="GO:0005524">
    <property type="term" value="F:ATP binding"/>
    <property type="evidence" value="ECO:0007669"/>
    <property type="project" value="UniProtKB-UniRule"/>
</dbReference>
<gene>
    <name evidence="10" type="ORF">HNAJ_LOCUS10986</name>
</gene>
<reference evidence="12" key="1">
    <citation type="submission" date="2017-02" db="UniProtKB">
        <authorList>
            <consortium name="WormBaseParasite"/>
        </authorList>
    </citation>
    <scope>IDENTIFICATION</scope>
</reference>
<dbReference type="InterPro" id="IPR014001">
    <property type="entry name" value="Helicase_ATP-bd"/>
</dbReference>
<keyword evidence="6" id="KW-0694">RNA-binding</keyword>
<proteinExistence type="inferred from homology"/>
<name>A0A0R3TTF8_RODNA</name>
<keyword evidence="2 6" id="KW-0378">Hydrolase</keyword>
<dbReference type="Pfam" id="PF00270">
    <property type="entry name" value="DEAD"/>
    <property type="match status" value="1"/>
</dbReference>
<dbReference type="Proteomes" id="UP000278807">
    <property type="component" value="Unassembled WGS sequence"/>
</dbReference>
<dbReference type="GO" id="GO:0016787">
    <property type="term" value="F:hydrolase activity"/>
    <property type="evidence" value="ECO:0007669"/>
    <property type="project" value="UniProtKB-KW"/>
</dbReference>
<organism evidence="12">
    <name type="scientific">Rodentolepis nana</name>
    <name type="common">Dwarf tapeworm</name>
    <name type="synonym">Hymenolepis nana</name>
    <dbReference type="NCBI Taxonomy" id="102285"/>
    <lineage>
        <taxon>Eukaryota</taxon>
        <taxon>Metazoa</taxon>
        <taxon>Spiralia</taxon>
        <taxon>Lophotrochozoa</taxon>
        <taxon>Platyhelminthes</taxon>
        <taxon>Cestoda</taxon>
        <taxon>Eucestoda</taxon>
        <taxon>Cyclophyllidea</taxon>
        <taxon>Hymenolepididae</taxon>
        <taxon>Rodentolepis</taxon>
    </lineage>
</organism>
<evidence type="ECO:0000259" key="9">
    <source>
        <dbReference type="PROSITE" id="PS51195"/>
    </source>
</evidence>
<evidence type="ECO:0000256" key="4">
    <source>
        <dbReference type="ARBA" id="ARBA00022840"/>
    </source>
</evidence>
<dbReference type="InterPro" id="IPR014014">
    <property type="entry name" value="RNA_helicase_DEAD_Q_motif"/>
</dbReference>
<comment type="function">
    <text evidence="6">RNA helicase.</text>
</comment>
<protein>
    <recommendedName>
        <fullName evidence="6">ATP-dependent RNA helicase</fullName>
        <ecNumber evidence="6">3.6.4.13</ecNumber>
    </recommendedName>
</protein>
<comment type="domain">
    <text evidence="6">The Q motif is unique to and characteristic of the DEAD box family of RNA helicases and controls ATP binding and hydrolysis.</text>
</comment>
<dbReference type="SUPFAM" id="SSF52540">
    <property type="entry name" value="P-loop containing nucleoside triphosphate hydrolases"/>
    <property type="match status" value="1"/>
</dbReference>
<keyword evidence="11" id="KW-1185">Reference proteome</keyword>
<dbReference type="GO" id="GO:0003724">
    <property type="term" value="F:RNA helicase activity"/>
    <property type="evidence" value="ECO:0007669"/>
    <property type="project" value="UniProtKB-EC"/>
</dbReference>
<feature type="short sequence motif" description="Q motif" evidence="5">
    <location>
        <begin position="202"/>
        <end position="230"/>
    </location>
</feature>
<dbReference type="SUPFAM" id="SSF54928">
    <property type="entry name" value="RNA-binding domain, RBD"/>
    <property type="match status" value="1"/>
</dbReference>
<feature type="domain" description="Helicase ATP-binding" evidence="8">
    <location>
        <begin position="234"/>
        <end position="433"/>
    </location>
</feature>
<feature type="domain" description="DEAD-box RNA helicase Q" evidence="9">
    <location>
        <begin position="202"/>
        <end position="230"/>
    </location>
</feature>
<dbReference type="WBParaSite" id="HNAJ_0001099201-mRNA-1">
    <property type="protein sequence ID" value="HNAJ_0001099201-mRNA-1"/>
    <property type="gene ID" value="HNAJ_0001099201"/>
</dbReference>
<dbReference type="PANTHER" id="PTHR24031">
    <property type="entry name" value="RNA HELICASE"/>
    <property type="match status" value="1"/>
</dbReference>
<comment type="similarity">
    <text evidence="6">Belongs to the DEAD box helicase family.</text>
</comment>
<dbReference type="InterPro" id="IPR012677">
    <property type="entry name" value="Nucleotide-bd_a/b_plait_sf"/>
</dbReference>
<dbReference type="GO" id="GO:0003723">
    <property type="term" value="F:RNA binding"/>
    <property type="evidence" value="ECO:0007669"/>
    <property type="project" value="UniProtKB-UniRule"/>
</dbReference>
<dbReference type="AlphaFoldDB" id="A0A0R3TTF8"/>
<dbReference type="EMBL" id="UZAE01013320">
    <property type="protein sequence ID" value="VDO09263.1"/>
    <property type="molecule type" value="Genomic_DNA"/>
</dbReference>
<feature type="region of interest" description="Disordered" evidence="7">
    <location>
        <begin position="277"/>
        <end position="306"/>
    </location>
</feature>
<reference evidence="10 11" key="2">
    <citation type="submission" date="2018-11" db="EMBL/GenBank/DDBJ databases">
        <authorList>
            <consortium name="Pathogen Informatics"/>
        </authorList>
    </citation>
    <scope>NUCLEOTIDE SEQUENCE [LARGE SCALE GENOMIC DNA]</scope>
</reference>
<evidence type="ECO:0000313" key="11">
    <source>
        <dbReference type="Proteomes" id="UP000278807"/>
    </source>
</evidence>
<evidence type="ECO:0000313" key="12">
    <source>
        <dbReference type="WBParaSite" id="HNAJ_0001099201-mRNA-1"/>
    </source>
</evidence>
<dbReference type="STRING" id="102285.A0A0R3TTF8"/>
<dbReference type="Gene3D" id="3.30.70.330">
    <property type="match status" value="1"/>
</dbReference>
<dbReference type="EC" id="3.6.4.13" evidence="6"/>
<evidence type="ECO:0000256" key="7">
    <source>
        <dbReference type="SAM" id="MobiDB-lite"/>
    </source>
</evidence>
<accession>A0A0R3TTF8</accession>
<evidence type="ECO:0000256" key="6">
    <source>
        <dbReference type="RuleBase" id="RU365068"/>
    </source>
</evidence>